<evidence type="ECO:0000256" key="4">
    <source>
        <dbReference type="ARBA" id="ARBA00022833"/>
    </source>
</evidence>
<evidence type="ECO:0000256" key="5">
    <source>
        <dbReference type="PROSITE-ProRule" id="PRU00042"/>
    </source>
</evidence>
<dbReference type="GO" id="GO:0008270">
    <property type="term" value="F:zinc ion binding"/>
    <property type="evidence" value="ECO:0007669"/>
    <property type="project" value="UniProtKB-KW"/>
</dbReference>
<keyword evidence="2" id="KW-0677">Repeat</keyword>
<dbReference type="AlphaFoldDB" id="A0A336L5R1"/>
<evidence type="ECO:0000313" key="7">
    <source>
        <dbReference type="EMBL" id="SSX12890.1"/>
    </source>
</evidence>
<proteinExistence type="predicted"/>
<dbReference type="SMART" id="SM00355">
    <property type="entry name" value="ZnF_C2H2"/>
    <property type="match status" value="8"/>
</dbReference>
<keyword evidence="1" id="KW-0479">Metal-binding</keyword>
<dbReference type="InterPro" id="IPR013087">
    <property type="entry name" value="Znf_C2H2_type"/>
</dbReference>
<dbReference type="InterPro" id="IPR036236">
    <property type="entry name" value="Znf_C2H2_sf"/>
</dbReference>
<protein>
    <submittedName>
        <fullName evidence="7">CSON004867 protein</fullName>
    </submittedName>
</protein>
<reference evidence="8" key="2">
    <citation type="submission" date="2018-07" db="EMBL/GenBank/DDBJ databases">
        <authorList>
            <person name="Quirk P.G."/>
            <person name="Krulwich T.A."/>
        </authorList>
    </citation>
    <scope>NUCLEOTIDE SEQUENCE</scope>
</reference>
<feature type="domain" description="C2H2-type" evidence="6">
    <location>
        <begin position="886"/>
        <end position="910"/>
    </location>
</feature>
<dbReference type="Gene3D" id="3.30.160.60">
    <property type="entry name" value="Classic Zinc Finger"/>
    <property type="match status" value="3"/>
</dbReference>
<dbReference type="EMBL" id="UFQS01001991">
    <property type="protein sequence ID" value="SSX12890.1"/>
    <property type="molecule type" value="Genomic_DNA"/>
</dbReference>
<organism evidence="7">
    <name type="scientific">Culicoides sonorensis</name>
    <name type="common">Biting midge</name>
    <dbReference type="NCBI Taxonomy" id="179676"/>
    <lineage>
        <taxon>Eukaryota</taxon>
        <taxon>Metazoa</taxon>
        <taxon>Ecdysozoa</taxon>
        <taxon>Arthropoda</taxon>
        <taxon>Hexapoda</taxon>
        <taxon>Insecta</taxon>
        <taxon>Pterygota</taxon>
        <taxon>Neoptera</taxon>
        <taxon>Endopterygota</taxon>
        <taxon>Diptera</taxon>
        <taxon>Nematocera</taxon>
        <taxon>Chironomoidea</taxon>
        <taxon>Ceratopogonidae</taxon>
        <taxon>Ceratopogoninae</taxon>
        <taxon>Culicoides</taxon>
        <taxon>Monoculicoides</taxon>
    </lineage>
</organism>
<name>A0A336L5R1_CULSO</name>
<keyword evidence="4" id="KW-0862">Zinc</keyword>
<evidence type="ECO:0000256" key="3">
    <source>
        <dbReference type="ARBA" id="ARBA00022771"/>
    </source>
</evidence>
<evidence type="ECO:0000256" key="2">
    <source>
        <dbReference type="ARBA" id="ARBA00022737"/>
    </source>
</evidence>
<sequence>MPNEPQYFCQNCAQNLIQWYEFREVCNETQIFFSKSSYKIYNETIWFDADAQKSQINVKLEDDTNTKLENYIVSSVAALNDYDLTKTVTFKVCLKNYPLSHGSSIGHITVKWTNQSEFYKQIWDSVKGQLRRKIIFVDNGLRPVWHENVPSESDLNDFVQVGDPIGKKSFSLNTICEISKKHLKKWETNYPSLYIYPYSNNVSSKPLWSIAEAALLKNDQSMAEELIKIEFEKLKLLQSINDLKVNKLSKQRKTPKPQKLVAPPEVLEIKDCSMPENTSNYKYAITFEAFNRKFKTQELKNRFIGNVTIGANDLAEFKHNLWKILTPIIDREIVFDLNETPMWSTKEHPTVDEIEKFVEFSDRRGKRRYELKHITEMVLETWNDTEDNIISMNIYPYTSNISTKASWLKAKKLFDPPAVDSENMEPQSQSVNEPSFDSDISSLVNKLKKVHKHVFPLATDRAWKIWAHYINSYAEIFHERLLNEKPPTQLLPFFEENLEIVAKPWWTKSCPPLISFSAFIRLKEGVKLQQSFLLGECEFMGDTIEEIKHSIWEKVQPYLFREIIFEDGIPKWSSKVTPTEEDLDKFVYINIIGERKIMKLDCFLKSFLDSWASKNDISLDIYQFSDSISTYTKYEFAKSLLFVYNSKAKKETIKIVQKLKNIHERQIVSLDLNWKMWAYFIQGHEISEDDSLIKEKPPTKLSHLFGSVDIQNDLINRLEMLKKSNEKSDREEEKDPDPNVHAFDVDEVLQLTEEEKKNQNSIMKKCPFAGCTVMLVIMKLKKHMLICRFNPHVTGRYKCRYEGCSKTFKYKYRIKNHLLLCRFNPNRVQAPLRQCPYCPVITTSLNAHIYHHHSGGQYICDICGAVKSSKGYLKRHIIYAHQSVEFKCSDCSVVFKTAKSLKNHMLRGHSDVPLELKYKCNECSYKTYSEANFNRHIKYKHDPNGKTIICPDCGKAFGKPSEMKIHSLTHNQDKKFTCDVCSHVCTTAIALKCHKTLHEEWKYECPVCGLKRRSTYEVRMHCGRKHPDYKLPPKGTIMKLTSRLHGRRHYIYSDDEESK</sequence>
<keyword evidence="3 5" id="KW-0863">Zinc-finger</keyword>
<gene>
    <name evidence="7" type="primary">CSON004867</name>
</gene>
<evidence type="ECO:0000313" key="8">
    <source>
        <dbReference type="EMBL" id="SSX32332.1"/>
    </source>
</evidence>
<dbReference type="PROSITE" id="PS00028">
    <property type="entry name" value="ZINC_FINGER_C2H2_1"/>
    <property type="match status" value="3"/>
</dbReference>
<feature type="domain" description="C2H2-type" evidence="6">
    <location>
        <begin position="948"/>
        <end position="975"/>
    </location>
</feature>
<dbReference type="VEuPathDB" id="VectorBase:CSON004867"/>
<dbReference type="PROSITE" id="PS50157">
    <property type="entry name" value="ZINC_FINGER_C2H2_2"/>
    <property type="match status" value="3"/>
</dbReference>
<dbReference type="Pfam" id="PF00096">
    <property type="entry name" value="zf-C2H2"/>
    <property type="match status" value="2"/>
</dbReference>
<evidence type="ECO:0000256" key="1">
    <source>
        <dbReference type="ARBA" id="ARBA00022723"/>
    </source>
</evidence>
<evidence type="ECO:0000259" key="6">
    <source>
        <dbReference type="PROSITE" id="PS50157"/>
    </source>
</evidence>
<dbReference type="PANTHER" id="PTHR24379:SF121">
    <property type="entry name" value="C2H2-TYPE DOMAIN-CONTAINING PROTEIN"/>
    <property type="match status" value="1"/>
</dbReference>
<dbReference type="Pfam" id="PF13909">
    <property type="entry name" value="zf-H2C2_5"/>
    <property type="match status" value="1"/>
</dbReference>
<dbReference type="PANTHER" id="PTHR24379">
    <property type="entry name" value="KRAB AND ZINC FINGER DOMAIN-CONTAINING"/>
    <property type="match status" value="1"/>
</dbReference>
<dbReference type="SUPFAM" id="SSF57667">
    <property type="entry name" value="beta-beta-alpha zinc fingers"/>
    <property type="match status" value="2"/>
</dbReference>
<dbReference type="EMBL" id="UFQT01001991">
    <property type="protein sequence ID" value="SSX32332.1"/>
    <property type="molecule type" value="Genomic_DNA"/>
</dbReference>
<accession>A0A336L5R1</accession>
<feature type="domain" description="C2H2-type" evidence="6">
    <location>
        <begin position="918"/>
        <end position="946"/>
    </location>
</feature>
<reference evidence="7" key="1">
    <citation type="submission" date="2018-04" db="EMBL/GenBank/DDBJ databases">
        <authorList>
            <person name="Go L.Y."/>
            <person name="Mitchell J.A."/>
        </authorList>
    </citation>
    <scope>NUCLEOTIDE SEQUENCE</scope>
    <source>
        <tissue evidence="7">Whole organism</tissue>
    </source>
</reference>